<comment type="caution">
    <text evidence="3">The sequence shown here is derived from an EMBL/GenBank/DDBJ whole genome shotgun (WGS) entry which is preliminary data.</text>
</comment>
<gene>
    <name evidence="3" type="ORF">GCM10022236_13990</name>
</gene>
<feature type="compositionally biased region" description="Basic and acidic residues" evidence="1">
    <location>
        <begin position="327"/>
        <end position="341"/>
    </location>
</feature>
<protein>
    <recommendedName>
        <fullName evidence="2">eCIS core domain-containing protein</fullName>
    </recommendedName>
</protein>
<accession>A0ABP6ZNG1</accession>
<feature type="compositionally biased region" description="Basic and acidic residues" evidence="1">
    <location>
        <begin position="1"/>
        <end position="12"/>
    </location>
</feature>
<dbReference type="Pfam" id="PF14891">
    <property type="entry name" value="Peptidase_M91"/>
    <property type="match status" value="1"/>
</dbReference>
<evidence type="ECO:0000256" key="1">
    <source>
        <dbReference type="SAM" id="MobiDB-lite"/>
    </source>
</evidence>
<dbReference type="InterPro" id="IPR028208">
    <property type="entry name" value="Effector_pro_NleD-like"/>
</dbReference>
<keyword evidence="4" id="KW-1185">Reference proteome</keyword>
<name>A0ABP6ZNG1_9ACTN</name>
<feature type="region of interest" description="Disordered" evidence="1">
    <location>
        <begin position="319"/>
        <end position="348"/>
    </location>
</feature>
<evidence type="ECO:0000313" key="3">
    <source>
        <dbReference type="EMBL" id="GAA3613318.1"/>
    </source>
</evidence>
<feature type="region of interest" description="Disordered" evidence="1">
    <location>
        <begin position="1"/>
        <end position="39"/>
    </location>
</feature>
<sequence>MGSEHDAGEPAARRSRPRAGDHGPSVDLAGPTGADPAGLLQLQRAAGNAAVSGLVAGGRPLDQGIRSRLESGLGSDLSDVRLSLDAAAPARENAAAFTVGSHIVMDPAHYRPGTPSGDGLLAHEAAHAVQQRGGGGPEASGAELEAEADRAAVAVATEQRPAGGVLSRLASALSLRRCSGCTDQEKQRLDAFRSERSPDGLEGMLRPATEDQLRRLEEAGSSGDTLHGDAVAWERAVRRKDFAAVASLNGRSDPGFRTAYAGRILDLIMGGTTSIKVDAGNADFTDFVRTSLSDLLRLPTGFRLVVELLATGQTVNLRSGADQTTDATDKAAARGTPEDGGRAGSGSTVTLNPALARNQVGLSGTAGNVRIIQLDPSITVGHELIHALNNARGTNASPPLPPELLRATFGGAGLVRDPITGEPQSPEELRTITGQTTFTTVRSGNADGPQTSVGAGAGISENDLRREAGFDPRISHFGAADTVSVPLGSTRSLDAMVARYRLPSGPVPPAAAAEIRALLEQGGLAALSSVPANAPVDRVAVPTPGHVIMHVRFVRGNAALADQLAGLSVS</sequence>
<dbReference type="EMBL" id="BAABAB010000009">
    <property type="protein sequence ID" value="GAA3613318.1"/>
    <property type="molecule type" value="Genomic_DNA"/>
</dbReference>
<feature type="domain" description="eCIS core" evidence="2">
    <location>
        <begin position="60"/>
        <end position="134"/>
    </location>
</feature>
<evidence type="ECO:0000259" key="2">
    <source>
        <dbReference type="Pfam" id="PF13699"/>
    </source>
</evidence>
<evidence type="ECO:0000313" key="4">
    <source>
        <dbReference type="Proteomes" id="UP001501490"/>
    </source>
</evidence>
<organism evidence="3 4">
    <name type="scientific">Microlunatus ginsengisoli</name>
    <dbReference type="NCBI Taxonomy" id="363863"/>
    <lineage>
        <taxon>Bacteria</taxon>
        <taxon>Bacillati</taxon>
        <taxon>Actinomycetota</taxon>
        <taxon>Actinomycetes</taxon>
        <taxon>Propionibacteriales</taxon>
        <taxon>Propionibacteriaceae</taxon>
        <taxon>Microlunatus</taxon>
    </lineage>
</organism>
<dbReference type="Proteomes" id="UP001501490">
    <property type="component" value="Unassembled WGS sequence"/>
</dbReference>
<dbReference type="RefSeq" id="WP_344802774.1">
    <property type="nucleotide sequence ID" value="NZ_BAABAB010000009.1"/>
</dbReference>
<dbReference type="InterPro" id="IPR025295">
    <property type="entry name" value="eCIS_core_dom"/>
</dbReference>
<proteinExistence type="predicted"/>
<dbReference type="Pfam" id="PF13699">
    <property type="entry name" value="eCIS_core"/>
    <property type="match status" value="1"/>
</dbReference>
<reference evidence="4" key="1">
    <citation type="journal article" date="2019" name="Int. J. Syst. Evol. Microbiol.">
        <title>The Global Catalogue of Microorganisms (GCM) 10K type strain sequencing project: providing services to taxonomists for standard genome sequencing and annotation.</title>
        <authorList>
            <consortium name="The Broad Institute Genomics Platform"/>
            <consortium name="The Broad Institute Genome Sequencing Center for Infectious Disease"/>
            <person name="Wu L."/>
            <person name="Ma J."/>
        </authorList>
    </citation>
    <scope>NUCLEOTIDE SEQUENCE [LARGE SCALE GENOMIC DNA]</scope>
    <source>
        <strain evidence="4">JCM 16929</strain>
    </source>
</reference>